<comment type="caution">
    <text evidence="9">The sequence shown here is derived from an EMBL/GenBank/DDBJ whole genome shotgun (WGS) entry which is preliminary data.</text>
</comment>
<dbReference type="GO" id="GO:0009117">
    <property type="term" value="P:nucleotide metabolic process"/>
    <property type="evidence" value="ECO:0007669"/>
    <property type="project" value="UniProtKB-KW"/>
</dbReference>
<gene>
    <name evidence="9" type="ORF">ACD_80C00167G0006</name>
</gene>
<keyword evidence="4" id="KW-0479">Metal-binding</keyword>
<evidence type="ECO:0000256" key="8">
    <source>
        <dbReference type="ARBA" id="ARBA00023080"/>
    </source>
</evidence>
<comment type="similarity">
    <text evidence="2">Belongs to the pyrimidine 5'-nucleotidase family.</text>
</comment>
<evidence type="ECO:0000256" key="4">
    <source>
        <dbReference type="ARBA" id="ARBA00022723"/>
    </source>
</evidence>
<dbReference type="Gene3D" id="3.40.50.1000">
    <property type="entry name" value="HAD superfamily/HAD-like"/>
    <property type="match status" value="1"/>
</dbReference>
<dbReference type="Gene3D" id="1.10.150.340">
    <property type="entry name" value="Pyrimidine 5'-nucleotidase (UMPH-1), N-terminal domain"/>
    <property type="match status" value="1"/>
</dbReference>
<comment type="catalytic activity">
    <reaction evidence="1">
        <text>a ribonucleoside 5'-phosphate + H2O = a ribonucleoside + phosphate</text>
        <dbReference type="Rhea" id="RHEA:12484"/>
        <dbReference type="ChEBI" id="CHEBI:15377"/>
        <dbReference type="ChEBI" id="CHEBI:18254"/>
        <dbReference type="ChEBI" id="CHEBI:43474"/>
        <dbReference type="ChEBI" id="CHEBI:58043"/>
        <dbReference type="EC" id="3.1.3.5"/>
    </reaction>
</comment>
<dbReference type="SUPFAM" id="SSF56784">
    <property type="entry name" value="HAD-like"/>
    <property type="match status" value="1"/>
</dbReference>
<dbReference type="EMBL" id="AMFJ01036174">
    <property type="protein sequence ID" value="EKD24708.1"/>
    <property type="molecule type" value="Genomic_DNA"/>
</dbReference>
<dbReference type="InterPro" id="IPR023214">
    <property type="entry name" value="HAD_sf"/>
</dbReference>
<evidence type="ECO:0000256" key="2">
    <source>
        <dbReference type="ARBA" id="ARBA00008389"/>
    </source>
</evidence>
<evidence type="ECO:0000313" key="9">
    <source>
        <dbReference type="EMBL" id="EKD24708.1"/>
    </source>
</evidence>
<dbReference type="GO" id="GO:0000166">
    <property type="term" value="F:nucleotide binding"/>
    <property type="evidence" value="ECO:0007669"/>
    <property type="project" value="UniProtKB-KW"/>
</dbReference>
<name>K1XWD2_9BACT</name>
<dbReference type="Pfam" id="PF05822">
    <property type="entry name" value="UMPH-1"/>
    <property type="match status" value="1"/>
</dbReference>
<reference evidence="9" key="1">
    <citation type="journal article" date="2012" name="Science">
        <title>Fermentation, hydrogen, and sulfur metabolism in multiple uncultivated bacterial phyla.</title>
        <authorList>
            <person name="Wrighton K.C."/>
            <person name="Thomas B.C."/>
            <person name="Sharon I."/>
            <person name="Miller C.S."/>
            <person name="Castelle C.J."/>
            <person name="VerBerkmoes N.C."/>
            <person name="Wilkins M.J."/>
            <person name="Hettich R.L."/>
            <person name="Lipton M.S."/>
            <person name="Williams K.H."/>
            <person name="Long P.E."/>
            <person name="Banfield J.F."/>
        </authorList>
    </citation>
    <scope>NUCLEOTIDE SEQUENCE [LARGE SCALE GENOMIC DNA]</scope>
</reference>
<dbReference type="AlphaFoldDB" id="K1XWD2"/>
<sequence length="282" mass="33333">MSDFFFSNETHFNEVIKNIIADGKEHLHVIADFDRTLTKAFVDGKPRSSLESILEEGWYLWSEYSIQSKKNFDKYYPIEIDPTIPMEEKKAMMLEWRTNQFALMLKTGITRDIIKNTMKSELIIFRQWYEFFFDMLKNNAIPLLVFSASGLWYEAIYHCLQNRNKLFDNIDIISNSFMRDETGKAIAIREPIIHSFNKGETVVHDLPIYKEIKDRKNIILLGDSLGDTHMADGFAYKNIIRIWFLNHDTPEHRKQFQEKFDVIILNDGSMDRINDILKKILQ</sequence>
<dbReference type="EC" id="3.1.3.5" evidence="3"/>
<proteinExistence type="inferred from homology"/>
<evidence type="ECO:0000256" key="6">
    <source>
        <dbReference type="ARBA" id="ARBA00022801"/>
    </source>
</evidence>
<evidence type="ECO:0000256" key="3">
    <source>
        <dbReference type="ARBA" id="ARBA00012643"/>
    </source>
</evidence>
<dbReference type="GO" id="GO:0000287">
    <property type="term" value="F:magnesium ion binding"/>
    <property type="evidence" value="ECO:0007669"/>
    <property type="project" value="InterPro"/>
</dbReference>
<protein>
    <recommendedName>
        <fullName evidence="3">5'-nucleotidase</fullName>
        <ecNumber evidence="3">3.1.3.5</ecNumber>
    </recommendedName>
</protein>
<keyword evidence="7" id="KW-0460">Magnesium</keyword>
<evidence type="ECO:0000256" key="1">
    <source>
        <dbReference type="ARBA" id="ARBA00000815"/>
    </source>
</evidence>
<organism evidence="9">
    <name type="scientific">uncultured bacterium</name>
    <name type="common">gcode 4</name>
    <dbReference type="NCBI Taxonomy" id="1234023"/>
    <lineage>
        <taxon>Bacteria</taxon>
        <taxon>environmental samples</taxon>
    </lineage>
</organism>
<keyword evidence="5" id="KW-0547">Nucleotide-binding</keyword>
<dbReference type="SFLD" id="SFLDG01128">
    <property type="entry name" value="C1.4:_5'-Nucleotidase_Like"/>
    <property type="match status" value="1"/>
</dbReference>
<evidence type="ECO:0000256" key="7">
    <source>
        <dbReference type="ARBA" id="ARBA00022842"/>
    </source>
</evidence>
<dbReference type="GO" id="GO:0008253">
    <property type="term" value="F:5'-nucleotidase activity"/>
    <property type="evidence" value="ECO:0007669"/>
    <property type="project" value="UniProtKB-EC"/>
</dbReference>
<dbReference type="InterPro" id="IPR036412">
    <property type="entry name" value="HAD-like_sf"/>
</dbReference>
<dbReference type="InterPro" id="IPR006434">
    <property type="entry name" value="Pyrimidine_nucleotidase_eu"/>
</dbReference>
<keyword evidence="8" id="KW-0546">Nucleotide metabolism</keyword>
<dbReference type="GO" id="GO:0005737">
    <property type="term" value="C:cytoplasm"/>
    <property type="evidence" value="ECO:0007669"/>
    <property type="project" value="InterPro"/>
</dbReference>
<dbReference type="SFLD" id="SFLDS00003">
    <property type="entry name" value="Haloacid_Dehalogenase"/>
    <property type="match status" value="1"/>
</dbReference>
<dbReference type="PANTHER" id="PTHR13045">
    <property type="entry name" value="5'-NUCLEOTIDASE"/>
    <property type="match status" value="1"/>
</dbReference>
<accession>K1XWD2</accession>
<evidence type="ECO:0000256" key="5">
    <source>
        <dbReference type="ARBA" id="ARBA00022741"/>
    </source>
</evidence>
<dbReference type="PANTHER" id="PTHR13045:SF0">
    <property type="entry name" value="7-METHYLGUANOSINE PHOSPHATE-SPECIFIC 5'-NUCLEOTIDASE"/>
    <property type="match status" value="1"/>
</dbReference>
<keyword evidence="6" id="KW-0378">Hydrolase</keyword>